<keyword evidence="2" id="KW-1003">Cell membrane</keyword>
<keyword evidence="3" id="KW-0547">Nucleotide-binding</keyword>
<dbReference type="InterPro" id="IPR017871">
    <property type="entry name" value="ABC_transporter-like_CS"/>
</dbReference>
<dbReference type="InterPro" id="IPR013611">
    <property type="entry name" value="Transp-assoc_OB_typ2"/>
</dbReference>
<dbReference type="RefSeq" id="WP_013395621.1">
    <property type="nucleotide sequence ID" value="NC_014640.1"/>
</dbReference>
<dbReference type="InterPro" id="IPR027417">
    <property type="entry name" value="P-loop_NTPase"/>
</dbReference>
<proteinExistence type="predicted"/>
<protein>
    <submittedName>
        <fullName evidence="6">ABC transporter family protein 78</fullName>
        <ecNumber evidence="6">3.6.3.-</ecNumber>
    </submittedName>
</protein>
<dbReference type="GO" id="GO:0043190">
    <property type="term" value="C:ATP-binding cassette (ABC) transporter complex"/>
    <property type="evidence" value="ECO:0007669"/>
    <property type="project" value="InterPro"/>
</dbReference>
<dbReference type="SMART" id="SM00382">
    <property type="entry name" value="AAA"/>
    <property type="match status" value="1"/>
</dbReference>
<dbReference type="Pfam" id="PF00005">
    <property type="entry name" value="ABC_tran"/>
    <property type="match status" value="1"/>
</dbReference>
<evidence type="ECO:0000313" key="7">
    <source>
        <dbReference type="Proteomes" id="UP000006876"/>
    </source>
</evidence>
<sequence length="359" mass="38868">MGQGQKTAGTPILQIQNVTKTFGASAALKGVSLDVREGEFLTLLGPSGCGKTTLIRIIAGFETPTAGEVKIDGQSILSSPPYRRPLGMVFQNLALFPHLTVAENIGYGLRMRREPPAAIRGKVEQSLAMVGLEGYGARYIGQISGGQKQRVALARAIVMEPRVLLLDEPLGALDMKIRRQMQTELKLIQEKLGTTFIFVTHDQEEALTMSDRVAVFRNGLIDQVSDPAAIYEKPQTRFVAEFVGDTNFFEGVVQAGAARLDCAELGCEFDLPDSRFAAGSAVGISLRPQHLKLAPAGSARLQARVERRVYAGQNTRLWLRAGARTLIADWPAQDGQPLPAQGEAVGLTWDDSRISVVSL</sequence>
<dbReference type="Gene3D" id="2.40.50.100">
    <property type="match status" value="1"/>
</dbReference>
<evidence type="ECO:0000256" key="3">
    <source>
        <dbReference type="ARBA" id="ARBA00022741"/>
    </source>
</evidence>
<dbReference type="InterPro" id="IPR008995">
    <property type="entry name" value="Mo/tungstate-bd_C_term_dom"/>
</dbReference>
<evidence type="ECO:0000256" key="4">
    <source>
        <dbReference type="ARBA" id="ARBA00022840"/>
    </source>
</evidence>
<dbReference type="Pfam" id="PF08402">
    <property type="entry name" value="TOBE_2"/>
    <property type="match status" value="1"/>
</dbReference>
<organism evidence="6 7">
    <name type="scientific">Achromobacter xylosoxidans (strain A8)</name>
    <dbReference type="NCBI Taxonomy" id="762376"/>
    <lineage>
        <taxon>Bacteria</taxon>
        <taxon>Pseudomonadati</taxon>
        <taxon>Pseudomonadota</taxon>
        <taxon>Betaproteobacteria</taxon>
        <taxon>Burkholderiales</taxon>
        <taxon>Alcaligenaceae</taxon>
        <taxon>Achromobacter</taxon>
    </lineage>
</organism>
<evidence type="ECO:0000256" key="2">
    <source>
        <dbReference type="ARBA" id="ARBA00022475"/>
    </source>
</evidence>
<dbReference type="KEGG" id="axy:AXYL_05010"/>
<dbReference type="EMBL" id="CP002287">
    <property type="protein sequence ID" value="ADP18317.1"/>
    <property type="molecule type" value="Genomic_DNA"/>
</dbReference>
<dbReference type="AlphaFoldDB" id="E3HNX8"/>
<dbReference type="PROSITE" id="PS00211">
    <property type="entry name" value="ABC_TRANSPORTER_1"/>
    <property type="match status" value="1"/>
</dbReference>
<dbReference type="GO" id="GO:0015847">
    <property type="term" value="P:putrescine transport"/>
    <property type="evidence" value="ECO:0007669"/>
    <property type="project" value="UniProtKB-ARBA"/>
</dbReference>
<dbReference type="eggNOG" id="COG3842">
    <property type="taxonomic scope" value="Bacteria"/>
</dbReference>
<dbReference type="GO" id="GO:0022857">
    <property type="term" value="F:transmembrane transporter activity"/>
    <property type="evidence" value="ECO:0007669"/>
    <property type="project" value="InterPro"/>
</dbReference>
<evidence type="ECO:0000259" key="5">
    <source>
        <dbReference type="PROSITE" id="PS50893"/>
    </source>
</evidence>
<dbReference type="GO" id="GO:0016887">
    <property type="term" value="F:ATP hydrolysis activity"/>
    <property type="evidence" value="ECO:0007669"/>
    <property type="project" value="InterPro"/>
</dbReference>
<dbReference type="SUPFAM" id="SSF50331">
    <property type="entry name" value="MOP-like"/>
    <property type="match status" value="1"/>
</dbReference>
<dbReference type="HOGENOM" id="CLU_000604_1_1_4"/>
<evidence type="ECO:0000256" key="1">
    <source>
        <dbReference type="ARBA" id="ARBA00022448"/>
    </source>
</evidence>
<keyword evidence="2" id="KW-0472">Membrane</keyword>
<keyword evidence="6" id="KW-0378">Hydrolase</keyword>
<dbReference type="PANTHER" id="PTHR42781">
    <property type="entry name" value="SPERMIDINE/PUTRESCINE IMPORT ATP-BINDING PROTEIN POTA"/>
    <property type="match status" value="1"/>
</dbReference>
<accession>E3HNX8</accession>
<reference evidence="6 7" key="1">
    <citation type="journal article" date="2011" name="J. Bacteriol.">
        <title>Complete genome sequence of the haloaromatic acid-degrading bacterium Achromobacter xylosoxidans A8.</title>
        <authorList>
            <person name="Strnad H."/>
            <person name="Ridl J."/>
            <person name="Paces J."/>
            <person name="Kolar M."/>
            <person name="Vlcek C."/>
            <person name="Paces V."/>
        </authorList>
    </citation>
    <scope>NUCLEOTIDE SEQUENCE [LARGE SCALE GENOMIC DNA]</scope>
    <source>
        <strain evidence="6 7">A8</strain>
    </source>
</reference>
<dbReference type="InterPro" id="IPR050093">
    <property type="entry name" value="ABC_SmlMolc_Importer"/>
</dbReference>
<keyword evidence="1" id="KW-0813">Transport</keyword>
<dbReference type="STRING" id="762376.AXYL_05010"/>
<name>E3HNX8_ACHXA</name>
<dbReference type="Proteomes" id="UP000006876">
    <property type="component" value="Chromosome"/>
</dbReference>
<dbReference type="InterPro" id="IPR003439">
    <property type="entry name" value="ABC_transporter-like_ATP-bd"/>
</dbReference>
<dbReference type="EC" id="3.6.3.-" evidence="6"/>
<dbReference type="PANTHER" id="PTHR42781:SF4">
    <property type="entry name" value="SPERMIDINE_PUTRESCINE IMPORT ATP-BINDING PROTEIN POTA"/>
    <property type="match status" value="1"/>
</dbReference>
<dbReference type="OrthoDB" id="5298774at2"/>
<dbReference type="FunFam" id="3.40.50.300:FF:000133">
    <property type="entry name" value="Spermidine/putrescine import ATP-binding protein PotA"/>
    <property type="match status" value="1"/>
</dbReference>
<dbReference type="InterPro" id="IPR003593">
    <property type="entry name" value="AAA+_ATPase"/>
</dbReference>
<keyword evidence="4" id="KW-0067">ATP-binding</keyword>
<dbReference type="Gene3D" id="3.40.50.300">
    <property type="entry name" value="P-loop containing nucleotide triphosphate hydrolases"/>
    <property type="match status" value="1"/>
</dbReference>
<gene>
    <name evidence="6" type="ordered locus">AXYL_05010</name>
</gene>
<dbReference type="PROSITE" id="PS50893">
    <property type="entry name" value="ABC_TRANSPORTER_2"/>
    <property type="match status" value="1"/>
</dbReference>
<dbReference type="GO" id="GO:0005524">
    <property type="term" value="F:ATP binding"/>
    <property type="evidence" value="ECO:0007669"/>
    <property type="project" value="UniProtKB-KW"/>
</dbReference>
<evidence type="ECO:0000313" key="6">
    <source>
        <dbReference type="EMBL" id="ADP18317.1"/>
    </source>
</evidence>
<dbReference type="SUPFAM" id="SSF52540">
    <property type="entry name" value="P-loop containing nucleoside triphosphate hydrolases"/>
    <property type="match status" value="1"/>
</dbReference>
<dbReference type="PATRIC" id="fig|762376.5.peg.5014"/>
<feature type="domain" description="ABC transporter" evidence="5">
    <location>
        <begin position="13"/>
        <end position="243"/>
    </location>
</feature>